<feature type="domain" description="Peptidase M24" evidence="2">
    <location>
        <begin position="197"/>
        <end position="390"/>
    </location>
</feature>
<organism evidence="3 4">
    <name type="scientific">Paludisphaera mucosa</name>
    <dbReference type="NCBI Taxonomy" id="3030827"/>
    <lineage>
        <taxon>Bacteria</taxon>
        <taxon>Pseudomonadati</taxon>
        <taxon>Planctomycetota</taxon>
        <taxon>Planctomycetia</taxon>
        <taxon>Isosphaerales</taxon>
        <taxon>Isosphaeraceae</taxon>
        <taxon>Paludisphaera</taxon>
    </lineage>
</organism>
<dbReference type="InterPro" id="IPR000994">
    <property type="entry name" value="Pept_M24"/>
</dbReference>
<comment type="caution">
    <text evidence="3">The sequence shown here is derived from an EMBL/GenBank/DDBJ whole genome shotgun (WGS) entry which is preliminary data.</text>
</comment>
<dbReference type="RefSeq" id="WP_277860174.1">
    <property type="nucleotide sequence ID" value="NZ_JARRAG010000001.1"/>
</dbReference>
<dbReference type="InterPro" id="IPR050659">
    <property type="entry name" value="Peptidase_M24B"/>
</dbReference>
<dbReference type="SUPFAM" id="SSF55920">
    <property type="entry name" value="Creatinase/aminopeptidase"/>
    <property type="match status" value="1"/>
</dbReference>
<dbReference type="CDD" id="cd01066">
    <property type="entry name" value="APP_MetAP"/>
    <property type="match status" value="1"/>
</dbReference>
<name>A0ABT6F8J1_9BACT</name>
<dbReference type="Proteomes" id="UP001216907">
    <property type="component" value="Unassembled WGS sequence"/>
</dbReference>
<gene>
    <name evidence="3" type="ORF">PZE19_08595</name>
</gene>
<feature type="region of interest" description="Disordered" evidence="1">
    <location>
        <begin position="34"/>
        <end position="55"/>
    </location>
</feature>
<keyword evidence="4" id="KW-1185">Reference proteome</keyword>
<dbReference type="PANTHER" id="PTHR46112">
    <property type="entry name" value="AMINOPEPTIDASE"/>
    <property type="match status" value="1"/>
</dbReference>
<sequence length="423" mass="47515">MSTELYVGGPIGLMTEDGPETEVYDRVLETAADRPAVDSLPDVPDPACDHGDVDRKRRRDDVELKHQRIRDFLDRTNQDAVVLGRADSIAWFTSGGDLAQDYGSDNSSVLLYINRNSRAVLADNVQSSRVFEEELAGLGFQLKERPWYDDPLRVVAELCHNKKIATDLASEGCSQWRRALDPLRDLRRQLTPLERQRYRELGRTLSLAVEATCRNFDRGEREADVAGHLAHRLIREGVAPVDLRVASDDRLARYRQPTFKAAPILKKATIAVTGRRHGLCASVTRTVTFGPPETEFRANHTLAAMVDATCIYFSRPGEPIAEVFRRARRIYEKYDAPHEWTLDYQGVLIGYSPREALLTPDSPMILEPNMAVCWNPSVGSARSEDTIVVDSRGFDIVTAAQDWPLIDISVKGYSLPRPGILER</sequence>
<evidence type="ECO:0000313" key="4">
    <source>
        <dbReference type="Proteomes" id="UP001216907"/>
    </source>
</evidence>
<dbReference type="Pfam" id="PF00557">
    <property type="entry name" value="Peptidase_M24"/>
    <property type="match status" value="1"/>
</dbReference>
<dbReference type="PANTHER" id="PTHR46112:SF2">
    <property type="entry name" value="XAA-PRO AMINOPEPTIDASE P-RELATED"/>
    <property type="match status" value="1"/>
</dbReference>
<accession>A0ABT6F8J1</accession>
<reference evidence="3 4" key="1">
    <citation type="submission" date="2023-03" db="EMBL/GenBank/DDBJ databases">
        <title>Paludisphaera mucosa sp. nov. a novel planctomycete from northern fen.</title>
        <authorList>
            <person name="Ivanova A."/>
        </authorList>
    </citation>
    <scope>NUCLEOTIDE SEQUENCE [LARGE SCALE GENOMIC DNA]</scope>
    <source>
        <strain evidence="3 4">Pla2</strain>
    </source>
</reference>
<evidence type="ECO:0000313" key="3">
    <source>
        <dbReference type="EMBL" id="MDG3003827.1"/>
    </source>
</evidence>
<evidence type="ECO:0000256" key="1">
    <source>
        <dbReference type="SAM" id="MobiDB-lite"/>
    </source>
</evidence>
<protein>
    <submittedName>
        <fullName evidence="3">M24 family metallopeptidase</fullName>
    </submittedName>
</protein>
<evidence type="ECO:0000259" key="2">
    <source>
        <dbReference type="Pfam" id="PF00557"/>
    </source>
</evidence>
<proteinExistence type="predicted"/>
<dbReference type="EMBL" id="JARRAG010000001">
    <property type="protein sequence ID" value="MDG3003827.1"/>
    <property type="molecule type" value="Genomic_DNA"/>
</dbReference>
<dbReference type="Gene3D" id="3.90.230.10">
    <property type="entry name" value="Creatinase/methionine aminopeptidase superfamily"/>
    <property type="match status" value="1"/>
</dbReference>
<dbReference type="InterPro" id="IPR036005">
    <property type="entry name" value="Creatinase/aminopeptidase-like"/>
</dbReference>